<feature type="region of interest" description="Disordered" evidence="1">
    <location>
        <begin position="671"/>
        <end position="691"/>
    </location>
</feature>
<accession>A0ABZ1HCV6</accession>
<dbReference type="Pfam" id="PF20028">
    <property type="entry name" value="VMAP-C"/>
    <property type="match status" value="1"/>
</dbReference>
<dbReference type="RefSeq" id="WP_326759476.1">
    <property type="nucleotide sequence ID" value="NZ_CP108011.1"/>
</dbReference>
<evidence type="ECO:0000313" key="4">
    <source>
        <dbReference type="Proteomes" id="UP001340816"/>
    </source>
</evidence>
<evidence type="ECO:0000313" key="3">
    <source>
        <dbReference type="EMBL" id="WSD15160.1"/>
    </source>
</evidence>
<keyword evidence="3" id="KW-0378">Hydrolase</keyword>
<feature type="domain" description="vWA-MoxR associated protein C-terminal" evidence="2">
    <location>
        <begin position="418"/>
        <end position="671"/>
    </location>
</feature>
<sequence>MSALEEMVRPSLARIVAPGDGYAPDREEYWGSGFFIAPGWLLTCAHVVGKGGAAVWRSGNAVGVTWQGGKTTGEVVLAKPRPEEPDGARGSWRFPDIALVRVRGAEDAPCVWLSDRAPTIPALVSLHGWSRQTGDLGMRHGIGQASALDGKALLLTGQTPVEGVSGGPVVDLRHGAVIGMNKGRGRHEGAAVPITALRELYDVRGGEILHTVMGAHDLHHLDRFNDPAAGADWTRTQTRLRAPGAHGLDPGLRVRLYGHFAHLPPPGGPGEVMHLVHEVKSRVVQEDYRSPIEHDPRTWREGAGLLHGLRDPGDHDHGGRPELALDAVLLYAAKVARHAALDHPADVDRDRLRDFTAWITEQATLSARQAIREDIDALLDRLSEETLRTPATVPTAARTPSRARADVLVDVGEPVYGERYPLSVKLLYDGQDVTPLYSNDQGVHRDELHQYLREPLAEALRLGDRGEHLAAVEAFLPRRLFDVPLDDWRIGADDAWDDADLFDEQSMPLGLRRVVVIRDRRRNARPASPEWRRRWAGVANRPLSAGPLRGEATAQGHPQTGRPEGRMAAYGRLSGMDDACVPVHCGPVGSGPGFDAMAAALAAGHPLVLWRRDGHDHEECREFHVQAGQLLGLAGGAEGLHRQVRELRIRVSDPDTAEGLVGDIAVLFDPPDRPPHGTEPMQPPLMAAPDT</sequence>
<protein>
    <submittedName>
        <fullName evidence="3">Serine protease</fullName>
    </submittedName>
</protein>
<evidence type="ECO:0000256" key="1">
    <source>
        <dbReference type="SAM" id="MobiDB-lite"/>
    </source>
</evidence>
<organism evidence="3 4">
    <name type="scientific">Streptomyces phaeochromogenes</name>
    <dbReference type="NCBI Taxonomy" id="1923"/>
    <lineage>
        <taxon>Bacteria</taxon>
        <taxon>Bacillati</taxon>
        <taxon>Actinomycetota</taxon>
        <taxon>Actinomycetes</taxon>
        <taxon>Kitasatosporales</taxon>
        <taxon>Streptomycetaceae</taxon>
        <taxon>Streptomyces</taxon>
        <taxon>Streptomyces phaeochromogenes group</taxon>
    </lineage>
</organism>
<dbReference type="GO" id="GO:0006508">
    <property type="term" value="P:proteolysis"/>
    <property type="evidence" value="ECO:0007669"/>
    <property type="project" value="UniProtKB-KW"/>
</dbReference>
<dbReference type="InterPro" id="IPR045450">
    <property type="entry name" value="VMAP_C"/>
</dbReference>
<reference evidence="3 4" key="1">
    <citation type="submission" date="2022-10" db="EMBL/GenBank/DDBJ databases">
        <title>The complete genomes of actinobacterial strains from the NBC collection.</title>
        <authorList>
            <person name="Joergensen T.S."/>
            <person name="Alvarez Arevalo M."/>
            <person name="Sterndorff E.B."/>
            <person name="Faurdal D."/>
            <person name="Vuksanovic O."/>
            <person name="Mourched A.-S."/>
            <person name="Charusanti P."/>
            <person name="Shaw S."/>
            <person name="Blin K."/>
            <person name="Weber T."/>
        </authorList>
    </citation>
    <scope>NUCLEOTIDE SEQUENCE [LARGE SCALE GENOMIC DNA]</scope>
    <source>
        <strain evidence="3 4">NBC 01752</strain>
    </source>
</reference>
<gene>
    <name evidence="3" type="ORF">OHB35_18990</name>
</gene>
<keyword evidence="4" id="KW-1185">Reference proteome</keyword>
<dbReference type="Gene3D" id="2.40.10.120">
    <property type="match status" value="1"/>
</dbReference>
<dbReference type="Pfam" id="PF13365">
    <property type="entry name" value="Trypsin_2"/>
    <property type="match status" value="1"/>
</dbReference>
<dbReference type="EMBL" id="CP109135">
    <property type="protein sequence ID" value="WSD15160.1"/>
    <property type="molecule type" value="Genomic_DNA"/>
</dbReference>
<feature type="region of interest" description="Disordered" evidence="1">
    <location>
        <begin position="544"/>
        <end position="564"/>
    </location>
</feature>
<dbReference type="InterPro" id="IPR009003">
    <property type="entry name" value="Peptidase_S1_PA"/>
</dbReference>
<dbReference type="Proteomes" id="UP001340816">
    <property type="component" value="Chromosome"/>
</dbReference>
<dbReference type="GO" id="GO:0008233">
    <property type="term" value="F:peptidase activity"/>
    <property type="evidence" value="ECO:0007669"/>
    <property type="project" value="UniProtKB-KW"/>
</dbReference>
<dbReference type="SUPFAM" id="SSF50494">
    <property type="entry name" value="Trypsin-like serine proteases"/>
    <property type="match status" value="1"/>
</dbReference>
<evidence type="ECO:0000259" key="2">
    <source>
        <dbReference type="Pfam" id="PF20028"/>
    </source>
</evidence>
<proteinExistence type="predicted"/>
<keyword evidence="3" id="KW-0645">Protease</keyword>
<name>A0ABZ1HCV6_STRPH</name>